<dbReference type="AlphaFoldDB" id="A0A918S7G0"/>
<gene>
    <name evidence="5" type="ORF">GCM10007103_03370</name>
</gene>
<evidence type="ECO:0000256" key="2">
    <source>
        <dbReference type="ARBA" id="ARBA00023125"/>
    </source>
</evidence>
<dbReference type="InterPro" id="IPR010998">
    <property type="entry name" value="Integrase_recombinase_N"/>
</dbReference>
<dbReference type="InterPro" id="IPR050090">
    <property type="entry name" value="Tyrosine_recombinase_XerCD"/>
</dbReference>
<dbReference type="GO" id="GO:0015074">
    <property type="term" value="P:DNA integration"/>
    <property type="evidence" value="ECO:0007669"/>
    <property type="project" value="InterPro"/>
</dbReference>
<evidence type="ECO:0000259" key="4">
    <source>
        <dbReference type="PROSITE" id="PS51898"/>
    </source>
</evidence>
<evidence type="ECO:0000313" key="6">
    <source>
        <dbReference type="Proteomes" id="UP000610456"/>
    </source>
</evidence>
<evidence type="ECO:0000256" key="1">
    <source>
        <dbReference type="ARBA" id="ARBA00008857"/>
    </source>
</evidence>
<keyword evidence="2" id="KW-0238">DNA-binding</keyword>
<dbReference type="Pfam" id="PF17293">
    <property type="entry name" value="Arm-DNA-bind_5"/>
    <property type="match status" value="1"/>
</dbReference>
<comment type="caution">
    <text evidence="5">The sequence shown here is derived from an EMBL/GenBank/DDBJ whole genome shotgun (WGS) entry which is preliminary data.</text>
</comment>
<keyword evidence="3" id="KW-0233">DNA recombination</keyword>
<dbReference type="PANTHER" id="PTHR30349:SF64">
    <property type="entry name" value="PROPHAGE INTEGRASE INTD-RELATED"/>
    <property type="match status" value="1"/>
</dbReference>
<comment type="similarity">
    <text evidence="1">Belongs to the 'phage' integrase family.</text>
</comment>
<evidence type="ECO:0000256" key="3">
    <source>
        <dbReference type="ARBA" id="ARBA00023172"/>
    </source>
</evidence>
<dbReference type="Proteomes" id="UP000610456">
    <property type="component" value="Unassembled WGS sequence"/>
</dbReference>
<dbReference type="GO" id="GO:0006310">
    <property type="term" value="P:DNA recombination"/>
    <property type="evidence" value="ECO:0007669"/>
    <property type="project" value="UniProtKB-KW"/>
</dbReference>
<dbReference type="PANTHER" id="PTHR30349">
    <property type="entry name" value="PHAGE INTEGRASE-RELATED"/>
    <property type="match status" value="1"/>
</dbReference>
<sequence>MIMASIKIVLRKNMMKKDGTIPLALRISENYKTNYKWLGQYISEKDWDKVAGKAKRTYPNHKKLNNFLMKKLTEANDLYFDSKDESITPKQAKQKLKGPGGSKSFFAVAAERIMSKYDRGTFSVAKSELSILYNIEEFLTLKSSSSKNDVIKAIKQRRKDRVSKARKSQYSFMDGIDHFKKNKTLKFRDIDQAFIERYKTFCSAYLNQKTRTISNQLIFIRTLFNIAIKDGIVASKFYPFAGEKEKIRIGSGNKIGLTTKEVEKIESLQFEPQSSIWHTHNVWLIAFYFAGIRISDVVKLKWADFKDNRLYYVMNKNEKPLSLKIPDKANVILNFYRKNQKENNGYIFPFLKDSKSDNAEDIFIKTRNATKLFNKYLKRIASQCEIDKNLSNHIARHSFGNIAGDKIHPLMLQKLYRHSDLKTTLNYQANFIHKDADDALDKVINFSVNG</sequence>
<dbReference type="SUPFAM" id="SSF56349">
    <property type="entry name" value="DNA breaking-rejoining enzymes"/>
    <property type="match status" value="1"/>
</dbReference>
<name>A0A918S7G0_9FLAO</name>
<reference evidence="5" key="2">
    <citation type="submission" date="2020-09" db="EMBL/GenBank/DDBJ databases">
        <authorList>
            <person name="Sun Q."/>
            <person name="Kim S."/>
        </authorList>
    </citation>
    <scope>NUCLEOTIDE SEQUENCE</scope>
    <source>
        <strain evidence="5">KCTC 12719</strain>
    </source>
</reference>
<reference evidence="5" key="1">
    <citation type="journal article" date="2014" name="Int. J. Syst. Evol. Microbiol.">
        <title>Complete genome sequence of Corynebacterium casei LMG S-19264T (=DSM 44701T), isolated from a smear-ripened cheese.</title>
        <authorList>
            <consortium name="US DOE Joint Genome Institute (JGI-PGF)"/>
            <person name="Walter F."/>
            <person name="Albersmeier A."/>
            <person name="Kalinowski J."/>
            <person name="Ruckert C."/>
        </authorList>
    </citation>
    <scope>NUCLEOTIDE SEQUENCE</scope>
    <source>
        <strain evidence="5">KCTC 12719</strain>
    </source>
</reference>
<evidence type="ECO:0000313" key="5">
    <source>
        <dbReference type="EMBL" id="GHA25460.1"/>
    </source>
</evidence>
<dbReference type="InterPro" id="IPR035386">
    <property type="entry name" value="Arm-DNA-bind_5"/>
</dbReference>
<dbReference type="Gene3D" id="1.10.443.10">
    <property type="entry name" value="Intergrase catalytic core"/>
    <property type="match status" value="1"/>
</dbReference>
<dbReference type="InterPro" id="IPR002104">
    <property type="entry name" value="Integrase_catalytic"/>
</dbReference>
<dbReference type="InterPro" id="IPR025269">
    <property type="entry name" value="SAM-like_dom"/>
</dbReference>
<dbReference type="Pfam" id="PF00589">
    <property type="entry name" value="Phage_integrase"/>
    <property type="match status" value="1"/>
</dbReference>
<dbReference type="EMBL" id="BMXB01000001">
    <property type="protein sequence ID" value="GHA25460.1"/>
    <property type="molecule type" value="Genomic_DNA"/>
</dbReference>
<accession>A0A918S7G0</accession>
<dbReference type="Pfam" id="PF13102">
    <property type="entry name" value="Phage_int_SAM_5"/>
    <property type="match status" value="1"/>
</dbReference>
<dbReference type="InterPro" id="IPR011010">
    <property type="entry name" value="DNA_brk_join_enz"/>
</dbReference>
<protein>
    <submittedName>
        <fullName evidence="5">Tyrosine recombinase</fullName>
    </submittedName>
</protein>
<dbReference type="Gene3D" id="1.10.150.130">
    <property type="match status" value="1"/>
</dbReference>
<organism evidence="5 6">
    <name type="scientific">Salinimicrobium marinum</name>
    <dbReference type="NCBI Taxonomy" id="680283"/>
    <lineage>
        <taxon>Bacteria</taxon>
        <taxon>Pseudomonadati</taxon>
        <taxon>Bacteroidota</taxon>
        <taxon>Flavobacteriia</taxon>
        <taxon>Flavobacteriales</taxon>
        <taxon>Flavobacteriaceae</taxon>
        <taxon>Salinimicrobium</taxon>
    </lineage>
</organism>
<proteinExistence type="inferred from homology"/>
<dbReference type="GO" id="GO:0003677">
    <property type="term" value="F:DNA binding"/>
    <property type="evidence" value="ECO:0007669"/>
    <property type="project" value="UniProtKB-KW"/>
</dbReference>
<keyword evidence="6" id="KW-1185">Reference proteome</keyword>
<feature type="domain" description="Tyr recombinase" evidence="4">
    <location>
        <begin position="252"/>
        <end position="445"/>
    </location>
</feature>
<dbReference type="InterPro" id="IPR013762">
    <property type="entry name" value="Integrase-like_cat_sf"/>
</dbReference>
<dbReference type="PROSITE" id="PS51898">
    <property type="entry name" value="TYR_RECOMBINASE"/>
    <property type="match status" value="1"/>
</dbReference>